<keyword evidence="15 16" id="KW-0472">Membrane</keyword>
<dbReference type="GO" id="GO:0006099">
    <property type="term" value="P:tricarboxylic acid cycle"/>
    <property type="evidence" value="ECO:0007669"/>
    <property type="project" value="UniProtKB-UniRule"/>
</dbReference>
<dbReference type="GO" id="GO:0020037">
    <property type="term" value="F:heme binding"/>
    <property type="evidence" value="ECO:0007669"/>
    <property type="project" value="InterPro"/>
</dbReference>
<evidence type="ECO:0000256" key="4">
    <source>
        <dbReference type="ARBA" id="ARBA00019425"/>
    </source>
</evidence>
<gene>
    <name evidence="20" type="primary">sdhD</name>
    <name evidence="20" type="ordered locus">CBUD_0591</name>
</gene>
<keyword evidence="12 16" id="KW-0249">Electron transport</keyword>
<evidence type="ECO:0000256" key="3">
    <source>
        <dbReference type="ARBA" id="ARBA00005163"/>
    </source>
</evidence>
<evidence type="ECO:0000256" key="19">
    <source>
        <dbReference type="SAM" id="Phobius"/>
    </source>
</evidence>
<dbReference type="InterPro" id="IPR000701">
    <property type="entry name" value="SuccDH_FuR_B_TM-su"/>
</dbReference>
<dbReference type="PANTHER" id="PTHR38689:SF1">
    <property type="entry name" value="SUCCINATE DEHYDROGENASE HYDROPHOBIC MEMBRANE ANCHOR SUBUNIT"/>
    <property type="match status" value="1"/>
</dbReference>
<dbReference type="AlphaFoldDB" id="A9KBP8"/>
<dbReference type="KEGG" id="cbd:CBUD_0591"/>
<dbReference type="PIRSF" id="PIRSF000169">
    <property type="entry name" value="SDH_D"/>
    <property type="match status" value="1"/>
</dbReference>
<dbReference type="UniPathway" id="UPA00223"/>
<evidence type="ECO:0000256" key="12">
    <source>
        <dbReference type="ARBA" id="ARBA00022982"/>
    </source>
</evidence>
<feature type="binding site" evidence="17">
    <location>
        <position position="82"/>
    </location>
    <ligand>
        <name>a ubiquinone</name>
        <dbReference type="ChEBI" id="CHEBI:16389"/>
    </ligand>
</feature>
<keyword evidence="14 18" id="KW-0408">Iron</keyword>
<feature type="binding site" description="axial binding residue" evidence="18">
    <location>
        <position position="70"/>
    </location>
    <ligand>
        <name>heme</name>
        <dbReference type="ChEBI" id="CHEBI:30413"/>
        <note>ligand shared with second transmembrane subunit</note>
    </ligand>
    <ligandPart>
        <name>Fe</name>
        <dbReference type="ChEBI" id="CHEBI:18248"/>
    </ligandPart>
</feature>
<comment type="cofactor">
    <cofactor evidence="18">
        <name>heme</name>
        <dbReference type="ChEBI" id="CHEBI:30413"/>
    </cofactor>
    <text evidence="18">The heme is bound between the two transmembrane subunits.</text>
</comment>
<dbReference type="GO" id="GO:0005886">
    <property type="term" value="C:plasma membrane"/>
    <property type="evidence" value="ECO:0007669"/>
    <property type="project" value="UniProtKB-SubCell"/>
</dbReference>
<keyword evidence="11 18" id="KW-0479">Metal-binding</keyword>
<evidence type="ECO:0000256" key="2">
    <source>
        <dbReference type="ARBA" id="ARBA00004429"/>
    </source>
</evidence>
<evidence type="ECO:0000256" key="16">
    <source>
        <dbReference type="PIRNR" id="PIRNR000169"/>
    </source>
</evidence>
<proteinExistence type="predicted"/>
<feature type="transmembrane region" description="Helical" evidence="19">
    <location>
        <begin position="20"/>
        <end position="42"/>
    </location>
</feature>
<name>A9KBP8_COXBN</name>
<dbReference type="SMR" id="A9KBP8"/>
<evidence type="ECO:0000313" key="21">
    <source>
        <dbReference type="Proteomes" id="UP000008555"/>
    </source>
</evidence>
<dbReference type="GO" id="GO:0046872">
    <property type="term" value="F:metal ion binding"/>
    <property type="evidence" value="ECO:0007669"/>
    <property type="project" value="UniProtKB-KW"/>
</dbReference>
<dbReference type="CDD" id="cd03494">
    <property type="entry name" value="SQR_TypeC_SdhD"/>
    <property type="match status" value="1"/>
</dbReference>
<dbReference type="Pfam" id="PF01127">
    <property type="entry name" value="Sdh_cyt"/>
    <property type="match status" value="1"/>
</dbReference>
<comment type="subcellular location">
    <subcellularLocation>
        <location evidence="2 16">Cell inner membrane</location>
        <topology evidence="2 16">Multi-pass membrane protein</topology>
    </subcellularLocation>
</comment>
<keyword evidence="5 16" id="KW-0813">Transport</keyword>
<evidence type="ECO:0000313" key="20">
    <source>
        <dbReference type="EMBL" id="ABS78118.2"/>
    </source>
</evidence>
<evidence type="ECO:0000256" key="8">
    <source>
        <dbReference type="ARBA" id="ARBA00022532"/>
    </source>
</evidence>
<dbReference type="InterPro" id="IPR014312">
    <property type="entry name" value="Succ_DH_anchor"/>
</dbReference>
<evidence type="ECO:0000256" key="13">
    <source>
        <dbReference type="ARBA" id="ARBA00022989"/>
    </source>
</evidence>
<evidence type="ECO:0000256" key="10">
    <source>
        <dbReference type="ARBA" id="ARBA00022692"/>
    </source>
</evidence>
<evidence type="ECO:0000256" key="7">
    <source>
        <dbReference type="ARBA" id="ARBA00022519"/>
    </source>
</evidence>
<dbReference type="HOGENOM" id="CLU_151315_2_0_6"/>
<keyword evidence="7 16" id="KW-0997">Cell inner membrane</keyword>
<dbReference type="InterPro" id="IPR034804">
    <property type="entry name" value="SQR/QFR_C/D"/>
</dbReference>
<organism evidence="20 21">
    <name type="scientific">Coxiella burnetii (strain Dugway 5J108-111)</name>
    <dbReference type="NCBI Taxonomy" id="434922"/>
    <lineage>
        <taxon>Bacteria</taxon>
        <taxon>Pseudomonadati</taxon>
        <taxon>Pseudomonadota</taxon>
        <taxon>Gammaproteobacteria</taxon>
        <taxon>Legionellales</taxon>
        <taxon>Coxiellaceae</taxon>
        <taxon>Coxiella</taxon>
    </lineage>
</organism>
<dbReference type="NCBIfam" id="TIGR02968">
    <property type="entry name" value="succ_dehyd_anc"/>
    <property type="match status" value="1"/>
</dbReference>
<keyword evidence="20" id="KW-0560">Oxidoreductase</keyword>
<dbReference type="PANTHER" id="PTHR38689">
    <property type="entry name" value="SUCCINATE DEHYDROGENASE HYDROPHOBIC MEMBRANE ANCHOR SUBUNIT"/>
    <property type="match status" value="1"/>
</dbReference>
<comment type="pathway">
    <text evidence="3 16">Carbohydrate metabolism; tricarboxylic acid cycle.</text>
</comment>
<dbReference type="Proteomes" id="UP000008555">
    <property type="component" value="Chromosome"/>
</dbReference>
<keyword evidence="13 19" id="KW-1133">Transmembrane helix</keyword>
<dbReference type="EMBL" id="CP000733">
    <property type="protein sequence ID" value="ABS78118.2"/>
    <property type="molecule type" value="Genomic_DNA"/>
</dbReference>
<reference evidence="20 21" key="1">
    <citation type="journal article" date="2009" name="Infect. Immun.">
        <title>Comparative genomics reveal extensive transposon-mediated genomic plasticity and diversity among potential effector proteins within the genus Coxiella.</title>
        <authorList>
            <person name="Beare P.A."/>
            <person name="Unsworth N."/>
            <person name="Andoh M."/>
            <person name="Voth D.E."/>
            <person name="Omsland A."/>
            <person name="Gilk S.D."/>
            <person name="Williams K.P."/>
            <person name="Sobral B.W."/>
            <person name="Kupko J.J.III."/>
            <person name="Porcella S.F."/>
            <person name="Samuel J.E."/>
            <person name="Heinzen R.A."/>
        </authorList>
    </citation>
    <scope>NUCLEOTIDE SEQUENCE [LARGE SCALE GENOMIC DNA]</scope>
    <source>
        <strain evidence="20 21">Dugway 5J108-111</strain>
    </source>
</reference>
<evidence type="ECO:0000256" key="14">
    <source>
        <dbReference type="ARBA" id="ARBA00023004"/>
    </source>
</evidence>
<evidence type="ECO:0000256" key="17">
    <source>
        <dbReference type="PIRSR" id="PIRSR000169-1"/>
    </source>
</evidence>
<evidence type="ECO:0000256" key="5">
    <source>
        <dbReference type="ARBA" id="ARBA00022448"/>
    </source>
</evidence>
<feature type="transmembrane region" description="Helical" evidence="19">
    <location>
        <begin position="54"/>
        <end position="78"/>
    </location>
</feature>
<keyword evidence="8 16" id="KW-0816">Tricarboxylic acid cycle</keyword>
<sequence>MDMVDRTSRRGYRDWFVQRITALLSGIYAVFVIVFLLVHHPISYPQWHALFSHLIMKIFTLIVIFSILWHAWIGMWTIFTDYVKNKPIRLALETLVCLLLVGYFVWAIEFLWIAR</sequence>
<evidence type="ECO:0000256" key="1">
    <source>
        <dbReference type="ARBA" id="ARBA00004050"/>
    </source>
</evidence>
<evidence type="ECO:0000256" key="6">
    <source>
        <dbReference type="ARBA" id="ARBA00022475"/>
    </source>
</evidence>
<evidence type="ECO:0000256" key="15">
    <source>
        <dbReference type="ARBA" id="ARBA00023136"/>
    </source>
</evidence>
<evidence type="ECO:0000256" key="11">
    <source>
        <dbReference type="ARBA" id="ARBA00022723"/>
    </source>
</evidence>
<keyword evidence="6 16" id="KW-1003">Cell membrane</keyword>
<protein>
    <recommendedName>
        <fullName evidence="4 16">Succinate dehydrogenase hydrophobic membrane anchor subunit</fullName>
    </recommendedName>
</protein>
<keyword evidence="10 19" id="KW-0812">Transmembrane</keyword>
<dbReference type="GO" id="GO:0009055">
    <property type="term" value="F:electron transfer activity"/>
    <property type="evidence" value="ECO:0007669"/>
    <property type="project" value="TreeGrafter"/>
</dbReference>
<evidence type="ECO:0000256" key="18">
    <source>
        <dbReference type="PIRSR" id="PIRSR000169-2"/>
    </source>
</evidence>
<dbReference type="Gene3D" id="1.20.1300.10">
    <property type="entry name" value="Fumarate reductase/succinate dehydrogenase, transmembrane subunit"/>
    <property type="match status" value="1"/>
</dbReference>
<evidence type="ECO:0000256" key="9">
    <source>
        <dbReference type="ARBA" id="ARBA00022617"/>
    </source>
</evidence>
<keyword evidence="9 18" id="KW-0349">Heme</keyword>
<dbReference type="GO" id="GO:0017004">
    <property type="term" value="P:cytochrome complex assembly"/>
    <property type="evidence" value="ECO:0007669"/>
    <property type="project" value="TreeGrafter"/>
</dbReference>
<dbReference type="RefSeq" id="WP_010958203.1">
    <property type="nucleotide sequence ID" value="NC_009727.1"/>
</dbReference>
<feature type="transmembrane region" description="Helical" evidence="19">
    <location>
        <begin position="90"/>
        <end position="114"/>
    </location>
</feature>
<dbReference type="SUPFAM" id="SSF81343">
    <property type="entry name" value="Fumarate reductase respiratory complex transmembrane subunits"/>
    <property type="match status" value="1"/>
</dbReference>
<dbReference type="GO" id="GO:0016491">
    <property type="term" value="F:oxidoreductase activity"/>
    <property type="evidence" value="ECO:0007669"/>
    <property type="project" value="UniProtKB-KW"/>
</dbReference>
<comment type="function">
    <text evidence="1 16">Membrane-anchoring subunit of succinate dehydrogenase (SDH).</text>
</comment>
<accession>A9KBP8</accession>